<evidence type="ECO:0000256" key="1">
    <source>
        <dbReference type="SAM" id="MobiDB-lite"/>
    </source>
</evidence>
<sequence length="70" mass="7712">MEQGSSTVEAARIGGINLRTGKRWRNGRHSPPKGKEAVPPVGPEEPPPGPPRYLNEVDRIHIADRLRPDP</sequence>
<dbReference type="GeneID" id="96636283"/>
<keyword evidence="5" id="KW-1185">Reference proteome</keyword>
<protein>
    <submittedName>
        <fullName evidence="2">Uncharacterized protein</fullName>
    </submittedName>
</protein>
<dbReference type="RefSeq" id="WP_159481366.1">
    <property type="nucleotide sequence ID" value="NZ_CP108029.1"/>
</dbReference>
<dbReference type="Proteomes" id="UP001432292">
    <property type="component" value="Chromosome"/>
</dbReference>
<feature type="compositionally biased region" description="Basic and acidic residues" evidence="1">
    <location>
        <begin position="55"/>
        <end position="70"/>
    </location>
</feature>
<feature type="region of interest" description="Disordered" evidence="1">
    <location>
        <begin position="1"/>
        <end position="70"/>
    </location>
</feature>
<feature type="compositionally biased region" description="Basic residues" evidence="1">
    <location>
        <begin position="20"/>
        <end position="32"/>
    </location>
</feature>
<proteinExistence type="predicted"/>
<dbReference type="AlphaFoldDB" id="A0A640SHP0"/>
<organism evidence="2 4">
    <name type="scientific">Streptomyces caniferus</name>
    <dbReference type="NCBI Taxonomy" id="285557"/>
    <lineage>
        <taxon>Bacteria</taxon>
        <taxon>Bacillati</taxon>
        <taxon>Actinomycetota</taxon>
        <taxon>Actinomycetes</taxon>
        <taxon>Kitasatosporales</taxon>
        <taxon>Streptomycetaceae</taxon>
        <taxon>Streptomyces</taxon>
    </lineage>
</organism>
<evidence type="ECO:0000313" key="3">
    <source>
        <dbReference type="EMBL" id="WUS24812.1"/>
    </source>
</evidence>
<evidence type="ECO:0000313" key="2">
    <source>
        <dbReference type="EMBL" id="GFE10520.1"/>
    </source>
</evidence>
<dbReference type="EMBL" id="CP108473">
    <property type="protein sequence ID" value="WUS24812.1"/>
    <property type="molecule type" value="Genomic_DNA"/>
</dbReference>
<name>A0A640SHP0_9ACTN</name>
<evidence type="ECO:0000313" key="4">
    <source>
        <dbReference type="Proteomes" id="UP000435837"/>
    </source>
</evidence>
<evidence type="ECO:0000313" key="5">
    <source>
        <dbReference type="Proteomes" id="UP001432292"/>
    </source>
</evidence>
<gene>
    <name evidence="3" type="ORF">OG727_22395</name>
    <name evidence="2" type="ORF">Scani_67880</name>
</gene>
<dbReference type="EMBL" id="BLIN01000005">
    <property type="protein sequence ID" value="GFE10520.1"/>
    <property type="molecule type" value="Genomic_DNA"/>
</dbReference>
<feature type="compositionally biased region" description="Pro residues" evidence="1">
    <location>
        <begin position="40"/>
        <end position="51"/>
    </location>
</feature>
<reference evidence="2 4" key="1">
    <citation type="submission" date="2019-12" db="EMBL/GenBank/DDBJ databases">
        <title>Whole genome shotgun sequence of Streptomyces caniferus NBRC 15389.</title>
        <authorList>
            <person name="Ichikawa N."/>
            <person name="Kimura A."/>
            <person name="Kitahashi Y."/>
            <person name="Komaki H."/>
            <person name="Tamura T."/>
        </authorList>
    </citation>
    <scope>NUCLEOTIDE SEQUENCE [LARGE SCALE GENOMIC DNA]</scope>
    <source>
        <strain evidence="2 4">NBRC 15389</strain>
    </source>
</reference>
<dbReference type="Proteomes" id="UP000435837">
    <property type="component" value="Unassembled WGS sequence"/>
</dbReference>
<dbReference type="OrthoDB" id="9803231at2"/>
<reference evidence="3" key="2">
    <citation type="submission" date="2022-10" db="EMBL/GenBank/DDBJ databases">
        <title>The complete genomes of actinobacterial strains from the NBC collection.</title>
        <authorList>
            <person name="Joergensen T.S."/>
            <person name="Alvarez Arevalo M."/>
            <person name="Sterndorff E.B."/>
            <person name="Faurdal D."/>
            <person name="Vuksanovic O."/>
            <person name="Mourched A.-S."/>
            <person name="Charusanti P."/>
            <person name="Shaw S."/>
            <person name="Blin K."/>
            <person name="Weber T."/>
        </authorList>
    </citation>
    <scope>NUCLEOTIDE SEQUENCE</scope>
    <source>
        <strain evidence="3">NBC_01256</strain>
    </source>
</reference>
<accession>A0A640SHP0</accession>